<protein>
    <recommendedName>
        <fullName evidence="3">Retrotransposon gag domain-containing protein</fullName>
    </recommendedName>
</protein>
<dbReference type="EnsemblMetazoa" id="XM_050661285.1">
    <property type="protein sequence ID" value="XP_050517242.1"/>
    <property type="gene ID" value="LOC126891937"/>
</dbReference>
<sequence>MNITSMKICIAIEASSTDSKKNVCKFKWLQPTQSPFYYEMPAEKQLQDYHSELFRLKKVKNVLASMKSRGCFRTCTILLDDNLKVIYFDSDGDVVYQNEYLQQTLLPVYEKKEAIEQSPPLVELLQKLGDTSIPKVEKKNYKKIKDDFVLRNFDGKNVPMNSWLKTFESECSRCEVDADKDKILILRLFLDGIAKEWFESKIITLGLDNSFEVWKVNFLDSFCQTGWDNHRKAYSFKYVGGSLVDYAFRKENLLLNIKNDFPIDILIDLIVTNLPIHIQNNINRAEVTTMEKLIGELRKLESSVISKKKIGDKPKFCTNTYQIKYNNTKRKK</sequence>
<dbReference type="GeneID" id="126891937"/>
<evidence type="ECO:0008006" key="3">
    <source>
        <dbReference type="Google" id="ProtNLM"/>
    </source>
</evidence>
<reference evidence="1" key="1">
    <citation type="submission" date="2025-05" db="UniProtKB">
        <authorList>
            <consortium name="EnsemblMetazoa"/>
        </authorList>
    </citation>
    <scope>IDENTIFICATION</scope>
</reference>
<accession>A0ABM5L473</accession>
<organism evidence="1 2">
    <name type="scientific">Diabrotica virgifera virgifera</name>
    <name type="common">western corn rootworm</name>
    <dbReference type="NCBI Taxonomy" id="50390"/>
    <lineage>
        <taxon>Eukaryota</taxon>
        <taxon>Metazoa</taxon>
        <taxon>Ecdysozoa</taxon>
        <taxon>Arthropoda</taxon>
        <taxon>Hexapoda</taxon>
        <taxon>Insecta</taxon>
        <taxon>Pterygota</taxon>
        <taxon>Neoptera</taxon>
        <taxon>Endopterygota</taxon>
        <taxon>Coleoptera</taxon>
        <taxon>Polyphaga</taxon>
        <taxon>Cucujiformia</taxon>
        <taxon>Chrysomeloidea</taxon>
        <taxon>Chrysomelidae</taxon>
        <taxon>Galerucinae</taxon>
        <taxon>Diabroticina</taxon>
        <taxon>Diabroticites</taxon>
        <taxon>Diabrotica</taxon>
    </lineage>
</organism>
<dbReference type="Proteomes" id="UP001652700">
    <property type="component" value="Unplaced"/>
</dbReference>
<dbReference type="RefSeq" id="XP_050517242.1">
    <property type="nucleotide sequence ID" value="XM_050661285.1"/>
</dbReference>
<keyword evidence="2" id="KW-1185">Reference proteome</keyword>
<evidence type="ECO:0000313" key="1">
    <source>
        <dbReference type="EnsemblMetazoa" id="XP_050517242.1"/>
    </source>
</evidence>
<evidence type="ECO:0000313" key="2">
    <source>
        <dbReference type="Proteomes" id="UP001652700"/>
    </source>
</evidence>
<proteinExistence type="predicted"/>
<name>A0ABM5L473_DIAVI</name>